<dbReference type="SUPFAM" id="SSF52540">
    <property type="entry name" value="P-loop containing nucleoside triphosphate hydrolases"/>
    <property type="match status" value="2"/>
</dbReference>
<evidence type="ECO:0000256" key="3">
    <source>
        <dbReference type="ARBA" id="ARBA00022741"/>
    </source>
</evidence>
<keyword evidence="5 13" id="KW-0347">Helicase</keyword>
<accession>A4RSW5</accession>
<proteinExistence type="inferred from homology"/>
<sequence>MSPGDEEFVPLGEVEDDLVTFDEEAAMVTQDEQKAELLELKAEGELPLDQLLLRYGIQHAIDKGGNTKQESRETGAARQPTVSLRSLKVEPQAVADNTVAYNEAVSIAAEITSEENIIRSFEKLLHKTESTKPLPHFPEPTKTKSHWLHTLEEMSWLSGDFSRERKWRKRSALKVATTLSKIRKREVQTDMKKAHEELVLARKTAKAIAGSILTFWNKANKVLSLQRQAADAQAQKMKLDAQLDELVKVTEAYSARLAAKLNTNQPFPCYGGNVRTEQKHNIEPSIGSGSNLSVQTRSNCSSTDILDFSLLKHSLRDYQLEGVRWLRNCYINNLNVLLADEMGLGKTIQTIALLSMLATEFGNWGPHLIVVPTSVMLNWEVEFKKWCPALKVFTYFGSVRERRLKRHGWSKPNSFHVCITSYRIVTQDQSIFRRKNWEYLILDEAHMIKNWRSQRWQVLLNFSTKRRLLITGTPLQNELMELWALMHFLMPDLFGSHSEFKDWFANPMSAMVDGTQSVNELIVTRLHSILRPFILRRLKMDVEKTLPEKHEHIVKCVLSRRQRRLYEEYISSNNTLRTLASGNVMGVMNCLMQLRKVCNHPDLFAGRQICSPFDVKHVCWLSYFVLLTSARLKSARCGINLRLSGPNVAGNGKELNRYRSRDRIEEQHNVGTSFMENIVLPLSEVRAERTTFQATSLSFYAAQALLSNITAHTRYATTIFPKTKHLSQFGRIGQLAWFEDSAVIDNLIRFTFIIPNVRSTTPSVWSLNESTHSSGGRFEECALGLMAPIRKFVARQSMFVPDKRLVQFDCGKLQILATLLRKLKQDGHKALIFTQMTKMLDVLEAFLNLHGYTYCRLDGSTGAEQRQLLMQRFNSDKRLFVFILSTRSGGFGINLTGADTVIFYDSDWNPAMDQQAQDRCHRIGQTREVHIYRLISEGTIEESILQKAVQKRELDNMAIQLGNFNTTSFSTQQAHSQQHAVSGETLENEAMFEQKRFERIHDVAALGESAAAHTTENTVDEHYKSQLQSEDTFDLQALLPVEKYALLKCAAQS</sequence>
<dbReference type="InterPro" id="IPR014012">
    <property type="entry name" value="HSA_dom"/>
</dbReference>
<dbReference type="PROSITE" id="PS51194">
    <property type="entry name" value="HELICASE_CTER"/>
    <property type="match status" value="1"/>
</dbReference>
<keyword evidence="6" id="KW-0067">ATP-binding</keyword>
<evidence type="ECO:0000256" key="8">
    <source>
        <dbReference type="ARBA" id="ARBA00023125"/>
    </source>
</evidence>
<feature type="coiled-coil region" evidence="10">
    <location>
        <begin position="222"/>
        <end position="249"/>
    </location>
</feature>
<evidence type="ECO:0000259" key="11">
    <source>
        <dbReference type="PROSITE" id="PS51192"/>
    </source>
</evidence>
<dbReference type="eggNOG" id="KOG0391">
    <property type="taxonomic scope" value="Eukaryota"/>
</dbReference>
<dbReference type="GO" id="GO:0004386">
    <property type="term" value="F:helicase activity"/>
    <property type="evidence" value="ECO:0007669"/>
    <property type="project" value="UniProtKB-KW"/>
</dbReference>
<evidence type="ECO:0000256" key="1">
    <source>
        <dbReference type="ARBA" id="ARBA00004123"/>
    </source>
</evidence>
<dbReference type="Gene3D" id="1.20.120.850">
    <property type="entry name" value="SWI2/SNF2 ATPases, N-terminal domain"/>
    <property type="match status" value="1"/>
</dbReference>
<dbReference type="SMART" id="SM00487">
    <property type="entry name" value="DEXDc"/>
    <property type="match status" value="1"/>
</dbReference>
<evidence type="ECO:0000256" key="9">
    <source>
        <dbReference type="ARBA" id="ARBA00023242"/>
    </source>
</evidence>
<evidence type="ECO:0000256" key="4">
    <source>
        <dbReference type="ARBA" id="ARBA00022801"/>
    </source>
</evidence>
<comment type="subcellular location">
    <subcellularLocation>
        <location evidence="1">Nucleus</location>
    </subcellularLocation>
</comment>
<dbReference type="OMA" id="KNWEYLI"/>
<gene>
    <name evidence="13" type="primary">Swr1</name>
    <name evidence="13" type="ORF">OSTLU_119553</name>
</gene>
<evidence type="ECO:0000313" key="14">
    <source>
        <dbReference type="Proteomes" id="UP000001568"/>
    </source>
</evidence>
<dbReference type="EMBL" id="CP000582">
    <property type="protein sequence ID" value="ABO94467.1"/>
    <property type="molecule type" value="Genomic_DNA"/>
</dbReference>
<dbReference type="InterPro" id="IPR000330">
    <property type="entry name" value="SNF2_N"/>
</dbReference>
<dbReference type="GO" id="GO:0006338">
    <property type="term" value="P:chromatin remodeling"/>
    <property type="evidence" value="ECO:0007669"/>
    <property type="project" value="TreeGrafter"/>
</dbReference>
<dbReference type="Gramene" id="ABO94467">
    <property type="protein sequence ID" value="ABO94467"/>
    <property type="gene ID" value="OSTLU_119553"/>
</dbReference>
<dbReference type="InterPro" id="IPR001650">
    <property type="entry name" value="Helicase_C-like"/>
</dbReference>
<dbReference type="STRING" id="436017.A4RSW5"/>
<keyword evidence="8" id="KW-0238">DNA-binding</keyword>
<dbReference type="KEGG" id="olu:OSTLU_119553"/>
<dbReference type="Pfam" id="PF00176">
    <property type="entry name" value="SNF2-rel_dom"/>
    <property type="match status" value="1"/>
</dbReference>
<dbReference type="CDD" id="cd18003">
    <property type="entry name" value="DEXQc_SRCAP"/>
    <property type="match status" value="1"/>
</dbReference>
<dbReference type="InterPro" id="IPR049730">
    <property type="entry name" value="SNF2/RAD54-like_C"/>
</dbReference>
<dbReference type="PROSITE" id="PS51192">
    <property type="entry name" value="HELICASE_ATP_BIND_1"/>
    <property type="match status" value="1"/>
</dbReference>
<keyword evidence="9" id="KW-0539">Nucleus</keyword>
<dbReference type="PANTHER" id="PTHR45685">
    <property type="entry name" value="HELICASE SRCAP-RELATED"/>
    <property type="match status" value="1"/>
</dbReference>
<dbReference type="Proteomes" id="UP000001568">
    <property type="component" value="Chromosome 2"/>
</dbReference>
<dbReference type="InterPro" id="IPR027417">
    <property type="entry name" value="P-loop_NTPase"/>
</dbReference>
<feature type="domain" description="Helicase ATP-binding" evidence="11">
    <location>
        <begin position="327"/>
        <end position="492"/>
    </location>
</feature>
<dbReference type="SMART" id="SM00490">
    <property type="entry name" value="HELICc"/>
    <property type="match status" value="1"/>
</dbReference>
<feature type="domain" description="Helicase C-terminal" evidence="12">
    <location>
        <begin position="815"/>
        <end position="970"/>
    </location>
</feature>
<dbReference type="OrthoDB" id="372624at2759"/>
<keyword evidence="10" id="KW-0175">Coiled coil</keyword>
<dbReference type="Pfam" id="PF07529">
    <property type="entry name" value="HSA"/>
    <property type="match status" value="1"/>
</dbReference>
<dbReference type="PANTHER" id="PTHR45685:SF1">
    <property type="entry name" value="HELICASE SRCAP"/>
    <property type="match status" value="1"/>
</dbReference>
<keyword evidence="14" id="KW-1185">Reference proteome</keyword>
<dbReference type="Gene3D" id="3.40.50.10810">
    <property type="entry name" value="Tandem AAA-ATPase domain"/>
    <property type="match status" value="1"/>
</dbReference>
<evidence type="ECO:0000256" key="7">
    <source>
        <dbReference type="ARBA" id="ARBA00022853"/>
    </source>
</evidence>
<dbReference type="FunFam" id="3.40.50.10810:FF:000005">
    <property type="entry name" value="Photoperiod-independent early flowering 1"/>
    <property type="match status" value="1"/>
</dbReference>
<evidence type="ECO:0000256" key="2">
    <source>
        <dbReference type="ARBA" id="ARBA00009220"/>
    </source>
</evidence>
<evidence type="ECO:0000256" key="6">
    <source>
        <dbReference type="ARBA" id="ARBA00022840"/>
    </source>
</evidence>
<dbReference type="GeneID" id="5000432"/>
<dbReference type="RefSeq" id="XP_001416174.1">
    <property type="nucleotide sequence ID" value="XM_001416137.1"/>
</dbReference>
<reference evidence="13 14" key="1">
    <citation type="journal article" date="2007" name="Proc. Natl. Acad. Sci. U.S.A.">
        <title>The tiny eukaryote Ostreococcus provides genomic insights into the paradox of plankton speciation.</title>
        <authorList>
            <person name="Palenik B."/>
            <person name="Grimwood J."/>
            <person name="Aerts A."/>
            <person name="Rouze P."/>
            <person name="Salamov A."/>
            <person name="Putnam N."/>
            <person name="Dupont C."/>
            <person name="Jorgensen R."/>
            <person name="Derelle E."/>
            <person name="Rombauts S."/>
            <person name="Zhou K."/>
            <person name="Otillar R."/>
            <person name="Merchant S.S."/>
            <person name="Podell S."/>
            <person name="Gaasterland T."/>
            <person name="Napoli C."/>
            <person name="Gendler K."/>
            <person name="Manuell A."/>
            <person name="Tai V."/>
            <person name="Vallon O."/>
            <person name="Piganeau G."/>
            <person name="Jancek S."/>
            <person name="Heijde M."/>
            <person name="Jabbari K."/>
            <person name="Bowler C."/>
            <person name="Lohr M."/>
            <person name="Robbens S."/>
            <person name="Werner G."/>
            <person name="Dubchak I."/>
            <person name="Pazour G.J."/>
            <person name="Ren Q."/>
            <person name="Paulsen I."/>
            <person name="Delwiche C."/>
            <person name="Schmutz J."/>
            <person name="Rokhsar D."/>
            <person name="Van de Peer Y."/>
            <person name="Moreau H."/>
            <person name="Grigoriev I.V."/>
        </authorList>
    </citation>
    <scope>NUCLEOTIDE SEQUENCE [LARGE SCALE GENOMIC DNA]</scope>
    <source>
        <strain evidence="13 14">CCE9901</strain>
    </source>
</reference>
<dbReference type="AlphaFoldDB" id="A4RSW5"/>
<evidence type="ECO:0000256" key="5">
    <source>
        <dbReference type="ARBA" id="ARBA00022806"/>
    </source>
</evidence>
<dbReference type="HOGENOM" id="CLU_000315_17_5_1"/>
<evidence type="ECO:0000259" key="12">
    <source>
        <dbReference type="PROSITE" id="PS51194"/>
    </source>
</evidence>
<protein>
    <submittedName>
        <fullName evidence="13">Swr1-Pie_related helicase</fullName>
    </submittedName>
</protein>
<dbReference type="GO" id="GO:0003677">
    <property type="term" value="F:DNA binding"/>
    <property type="evidence" value="ECO:0007669"/>
    <property type="project" value="UniProtKB-KW"/>
</dbReference>
<name>A4RSW5_OSTLU</name>
<dbReference type="Gene3D" id="3.40.50.300">
    <property type="entry name" value="P-loop containing nucleotide triphosphate hydrolases"/>
    <property type="match status" value="1"/>
</dbReference>
<dbReference type="SMART" id="SM00573">
    <property type="entry name" value="HSA"/>
    <property type="match status" value="1"/>
</dbReference>
<dbReference type="InterPro" id="IPR050520">
    <property type="entry name" value="INO80/SWR1_helicase"/>
</dbReference>
<dbReference type="InterPro" id="IPR038718">
    <property type="entry name" value="SNF2-like_sf"/>
</dbReference>
<keyword evidence="7" id="KW-0156">Chromatin regulator</keyword>
<dbReference type="GO" id="GO:0000812">
    <property type="term" value="C:Swr1 complex"/>
    <property type="evidence" value="ECO:0007669"/>
    <property type="project" value="TreeGrafter"/>
</dbReference>
<dbReference type="CDD" id="cd18793">
    <property type="entry name" value="SF2_C_SNF"/>
    <property type="match status" value="1"/>
</dbReference>
<dbReference type="Pfam" id="PF00271">
    <property type="entry name" value="Helicase_C"/>
    <property type="match status" value="1"/>
</dbReference>
<keyword evidence="3" id="KW-0547">Nucleotide-binding</keyword>
<dbReference type="GO" id="GO:0016887">
    <property type="term" value="F:ATP hydrolysis activity"/>
    <property type="evidence" value="ECO:0007669"/>
    <property type="project" value="TreeGrafter"/>
</dbReference>
<dbReference type="GO" id="GO:0042393">
    <property type="term" value="F:histone binding"/>
    <property type="evidence" value="ECO:0007669"/>
    <property type="project" value="TreeGrafter"/>
</dbReference>
<dbReference type="InterPro" id="IPR014001">
    <property type="entry name" value="Helicase_ATP-bd"/>
</dbReference>
<evidence type="ECO:0000313" key="13">
    <source>
        <dbReference type="EMBL" id="ABO94467.1"/>
    </source>
</evidence>
<dbReference type="GO" id="GO:0005524">
    <property type="term" value="F:ATP binding"/>
    <property type="evidence" value="ECO:0007669"/>
    <property type="project" value="UniProtKB-KW"/>
</dbReference>
<organism evidence="13 14">
    <name type="scientific">Ostreococcus lucimarinus (strain CCE9901)</name>
    <dbReference type="NCBI Taxonomy" id="436017"/>
    <lineage>
        <taxon>Eukaryota</taxon>
        <taxon>Viridiplantae</taxon>
        <taxon>Chlorophyta</taxon>
        <taxon>Mamiellophyceae</taxon>
        <taxon>Mamiellales</taxon>
        <taxon>Bathycoccaceae</taxon>
        <taxon>Ostreococcus</taxon>
    </lineage>
</organism>
<evidence type="ECO:0000256" key="10">
    <source>
        <dbReference type="SAM" id="Coils"/>
    </source>
</evidence>
<keyword evidence="4" id="KW-0378">Hydrolase</keyword>
<comment type="similarity">
    <text evidence="2">Belongs to the SNF2/RAD54 helicase family. SWR1 subfamily.</text>
</comment>